<proteinExistence type="predicted"/>
<organism evidence="1 2">
    <name type="scientific">Demequina activiva</name>
    <dbReference type="NCBI Taxonomy" id="1582364"/>
    <lineage>
        <taxon>Bacteria</taxon>
        <taxon>Bacillati</taxon>
        <taxon>Actinomycetota</taxon>
        <taxon>Actinomycetes</taxon>
        <taxon>Micrococcales</taxon>
        <taxon>Demequinaceae</taxon>
        <taxon>Demequina</taxon>
    </lineage>
</organism>
<dbReference type="InterPro" id="IPR036249">
    <property type="entry name" value="Thioredoxin-like_sf"/>
</dbReference>
<dbReference type="Gene3D" id="3.40.30.10">
    <property type="entry name" value="Glutaredoxin"/>
    <property type="match status" value="1"/>
</dbReference>
<accession>A0A919Q727</accession>
<dbReference type="CDD" id="cd02947">
    <property type="entry name" value="TRX_family"/>
    <property type="match status" value="1"/>
</dbReference>
<sequence>MLIRIVLIVALLAAASLAYAWWQRRQGRVRDVVREGELTADVLGAPRGPHATFVQFSTPLCSKCPGTARLLKGVAGERVGVTHLEIDASERLDLAREHHIMRTPTTLVLDGTGVVVARMDGAPTVEQAREALDAVGRRASGYSI</sequence>
<comment type="caution">
    <text evidence="1">The sequence shown here is derived from an EMBL/GenBank/DDBJ whole genome shotgun (WGS) entry which is preliminary data.</text>
</comment>
<dbReference type="RefSeq" id="WP_203656034.1">
    <property type="nucleotide sequence ID" value="NZ_BONR01000003.1"/>
</dbReference>
<dbReference type="SUPFAM" id="SSF52833">
    <property type="entry name" value="Thioredoxin-like"/>
    <property type="match status" value="1"/>
</dbReference>
<reference evidence="1" key="1">
    <citation type="submission" date="2021-01" db="EMBL/GenBank/DDBJ databases">
        <title>Whole genome shotgun sequence of Demequina activiva NBRC 110675.</title>
        <authorList>
            <person name="Komaki H."/>
            <person name="Tamura T."/>
        </authorList>
    </citation>
    <scope>NUCLEOTIDE SEQUENCE</scope>
    <source>
        <strain evidence="1">NBRC 110675</strain>
    </source>
</reference>
<dbReference type="AlphaFoldDB" id="A0A919Q727"/>
<keyword evidence="2" id="KW-1185">Reference proteome</keyword>
<gene>
    <name evidence="1" type="ORF">Dac01nite_17470</name>
</gene>
<name>A0A919Q727_9MICO</name>
<evidence type="ECO:0008006" key="3">
    <source>
        <dbReference type="Google" id="ProtNLM"/>
    </source>
</evidence>
<dbReference type="EMBL" id="BONR01000003">
    <property type="protein sequence ID" value="GIG54995.1"/>
    <property type="molecule type" value="Genomic_DNA"/>
</dbReference>
<evidence type="ECO:0000313" key="2">
    <source>
        <dbReference type="Proteomes" id="UP000652354"/>
    </source>
</evidence>
<evidence type="ECO:0000313" key="1">
    <source>
        <dbReference type="EMBL" id="GIG54995.1"/>
    </source>
</evidence>
<dbReference type="Proteomes" id="UP000652354">
    <property type="component" value="Unassembled WGS sequence"/>
</dbReference>
<protein>
    <recommendedName>
        <fullName evidence="3">Thioredoxin</fullName>
    </recommendedName>
</protein>